<dbReference type="PANTHER" id="PTHR47143">
    <property type="entry name" value="TRANSIENT RECEPTOR POTENTIAL CATION CHANNEL PROTEIN PAINLESS"/>
    <property type="match status" value="1"/>
</dbReference>
<evidence type="ECO:0000256" key="2">
    <source>
        <dbReference type="ARBA" id="ARBA00022606"/>
    </source>
</evidence>
<feature type="transmembrane region" description="Helical" evidence="11">
    <location>
        <begin position="680"/>
        <end position="702"/>
    </location>
</feature>
<dbReference type="OrthoDB" id="6366928at2759"/>
<evidence type="ECO:0000256" key="9">
    <source>
        <dbReference type="SAM" id="Coils"/>
    </source>
</evidence>
<evidence type="ECO:0000256" key="4">
    <source>
        <dbReference type="ARBA" id="ARBA00023043"/>
    </source>
</evidence>
<evidence type="ECO:0000313" key="12">
    <source>
        <dbReference type="Proteomes" id="UP000694843"/>
    </source>
</evidence>
<evidence type="ECO:0000313" key="13">
    <source>
        <dbReference type="RefSeq" id="XP_018025188.2"/>
    </source>
</evidence>
<evidence type="ECO:0000256" key="6">
    <source>
        <dbReference type="ARBA" id="ARBA00023180"/>
    </source>
</evidence>
<evidence type="ECO:0000256" key="8">
    <source>
        <dbReference type="PROSITE-ProRule" id="PRU00023"/>
    </source>
</evidence>
<keyword evidence="4 8" id="KW-0040">ANK repeat</keyword>
<evidence type="ECO:0000256" key="7">
    <source>
        <dbReference type="ARBA" id="ARBA00023303"/>
    </source>
</evidence>
<sequence length="1119" mass="126406">MNNFQAESHDSTLEFMNMRTSKGRTALMLATELGYLGICKKLAGTDVNMRCSDGKTALHYAASTGMEQVISYLVEELVADCSITDNQGFLPLHSSAAHDPEGFAYMLKKTPEYLLNEKVITELTDQAAKKKLKNLGIMAKKAEFHKHLEAYRDKFKNSLLHITISNRSFSSAKALIENTKVSRTETNIDGNTPLHLLAKKSASKTEPQEEERRIVRNELLRSAKEIVNLPNNKGETPLFLASMCGVRDILCSILENKPDVLKCTKQNPSSAVHIAAQNGHEECLRLLLRNLEPNGFSELRKMERHPLHLSARNGHLECSKLLLTNWTKNENCLKNLRCKVKDAIGHYPVDEAFHGRHGELFKFLLSQMEIDKKDGLCVRLHKYFKQCLNDTDITGEKQTAKDTAKKKKPAKESALKVQTVKESPKEKQPANDSAKKDQPAKDSALTKPAAKDFALKKQAAKISASERQVAKNSSFKKAVLGAVIESPWCPVAFDGQFCNNTHQLVSSSSQEDVPKALKPCDSFALLITKHPDLACQAMDKHISPRDGNRELHNYTPFECFYYRIEGNRVLSPFSEIAPDVANFDKPVPEAVQGDNYRDGVEMESVSSTQKISRMDAANGFNHLEPGAEEFSNMRWSKDHPLLKAVKGRKNEERLREDFGRVLCHRLTISWLLNKFRYAQWILYGYLALDVVTAIIATCLLFFTWESQRLQRTFSGATRLQVTHAYDDTRSPYGDALAAARAVMLIADNDTNCSSWGIGGWDSAGEMEVSSAAWNRSVCAVHHLQQHAPLIITFEALTLALLIFHALLEYYYLGRTTNAPVDVHQISRYLRIVALGLLLLALNACDFVLGCRQVLVWQLEVLAVLLVWVHVVATLNKIPRFSGFFSINTRLLFHFTWALLPLSLFLLAFALSFHFLLMDNTSFSYMPYSLVKTITLMLGDFSYDDTFVNDNYSVSYPFLSNILLVVFIVCIMGLVLKSVFGGFTAKIDELRKEDQVNQAVSLLHIHLLIDECVPRLRKQHACSLYVNKNRKKTWRSFFRDVSSVMLQEQHSKTSTAGLLQTKLEKDEEEISLRQTKLEKNVEGMRLQQTKLEKNVEEIKKNIELLLTQVATKYLVPDDLP</sequence>
<feature type="transmembrane region" description="Helical" evidence="11">
    <location>
        <begin position="827"/>
        <end position="848"/>
    </location>
</feature>
<feature type="transmembrane region" description="Helical" evidence="11">
    <location>
        <begin position="954"/>
        <end position="975"/>
    </location>
</feature>
<dbReference type="Gene3D" id="1.25.40.20">
    <property type="entry name" value="Ankyrin repeat-containing domain"/>
    <property type="match status" value="3"/>
</dbReference>
<feature type="transmembrane region" description="Helical" evidence="11">
    <location>
        <begin position="789"/>
        <end position="807"/>
    </location>
</feature>
<dbReference type="SUPFAM" id="SSF48403">
    <property type="entry name" value="Ankyrin repeat"/>
    <property type="match status" value="1"/>
</dbReference>
<gene>
    <name evidence="13" type="primary">LOC108680796</name>
</gene>
<reference evidence="13" key="1">
    <citation type="submission" date="2025-08" db="UniProtKB">
        <authorList>
            <consortium name="RefSeq"/>
        </authorList>
    </citation>
    <scope>IDENTIFICATION</scope>
    <source>
        <tissue evidence="13">Whole organism</tissue>
    </source>
</reference>
<dbReference type="PANTHER" id="PTHR47143:SF1">
    <property type="entry name" value="ION_TRANS DOMAIN-CONTAINING PROTEIN"/>
    <property type="match status" value="1"/>
</dbReference>
<dbReference type="GO" id="GO:1902495">
    <property type="term" value="C:transmembrane transporter complex"/>
    <property type="evidence" value="ECO:0007669"/>
    <property type="project" value="TreeGrafter"/>
</dbReference>
<evidence type="ECO:0000256" key="3">
    <source>
        <dbReference type="ARBA" id="ARBA00022737"/>
    </source>
</evidence>
<dbReference type="Pfam" id="PF12796">
    <property type="entry name" value="Ank_2"/>
    <property type="match status" value="2"/>
</dbReference>
<dbReference type="PROSITE" id="PS50088">
    <property type="entry name" value="ANK_REPEAT"/>
    <property type="match status" value="1"/>
</dbReference>
<feature type="region of interest" description="Disordered" evidence="10">
    <location>
        <begin position="397"/>
        <end position="448"/>
    </location>
</feature>
<dbReference type="InterPro" id="IPR052076">
    <property type="entry name" value="TRP_cation_channel"/>
</dbReference>
<keyword evidence="11" id="KW-1133">Transmembrane helix</keyword>
<dbReference type="Proteomes" id="UP000694843">
    <property type="component" value="Unplaced"/>
</dbReference>
<keyword evidence="11" id="KW-0472">Membrane</keyword>
<feature type="transmembrane region" description="Helical" evidence="11">
    <location>
        <begin position="924"/>
        <end position="942"/>
    </location>
</feature>
<accession>A0A8B7PGB3</accession>
<dbReference type="GO" id="GO:0034220">
    <property type="term" value="P:monoatomic ion transmembrane transport"/>
    <property type="evidence" value="ECO:0007669"/>
    <property type="project" value="UniProtKB-KW"/>
</dbReference>
<feature type="transmembrane region" description="Helical" evidence="11">
    <location>
        <begin position="855"/>
        <end position="874"/>
    </location>
</feature>
<dbReference type="AlphaFoldDB" id="A0A8B7PGB3"/>
<feature type="repeat" description="ANK" evidence="8">
    <location>
        <begin position="53"/>
        <end position="75"/>
    </location>
</feature>
<feature type="compositionally biased region" description="Basic and acidic residues" evidence="10">
    <location>
        <begin position="422"/>
        <end position="440"/>
    </location>
</feature>
<dbReference type="SMART" id="SM00248">
    <property type="entry name" value="ANK"/>
    <property type="match status" value="8"/>
</dbReference>
<organism evidence="12 13">
    <name type="scientific">Hyalella azteca</name>
    <name type="common">Amphipod</name>
    <dbReference type="NCBI Taxonomy" id="294128"/>
    <lineage>
        <taxon>Eukaryota</taxon>
        <taxon>Metazoa</taxon>
        <taxon>Ecdysozoa</taxon>
        <taxon>Arthropoda</taxon>
        <taxon>Crustacea</taxon>
        <taxon>Multicrustacea</taxon>
        <taxon>Malacostraca</taxon>
        <taxon>Eumalacostraca</taxon>
        <taxon>Peracarida</taxon>
        <taxon>Amphipoda</taxon>
        <taxon>Senticaudata</taxon>
        <taxon>Talitrida</taxon>
        <taxon>Talitroidea</taxon>
        <taxon>Hyalellidae</taxon>
        <taxon>Hyalella</taxon>
    </lineage>
</organism>
<dbReference type="RefSeq" id="XP_018025188.2">
    <property type="nucleotide sequence ID" value="XM_018169699.2"/>
</dbReference>
<evidence type="ECO:0000256" key="11">
    <source>
        <dbReference type="SAM" id="Phobius"/>
    </source>
</evidence>
<keyword evidence="5" id="KW-0406">Ion transport</keyword>
<keyword evidence="11" id="KW-0812">Transmembrane</keyword>
<feature type="coiled-coil region" evidence="9">
    <location>
        <begin position="1073"/>
        <end position="1107"/>
    </location>
</feature>
<dbReference type="InterPro" id="IPR002110">
    <property type="entry name" value="Ankyrin_rpt"/>
</dbReference>
<keyword evidence="6" id="KW-0325">Glycoprotein</keyword>
<dbReference type="KEGG" id="hazt:108680796"/>
<keyword evidence="2" id="KW-0716">Sensory transduction</keyword>
<dbReference type="PROSITE" id="PS50297">
    <property type="entry name" value="ANK_REP_REGION"/>
    <property type="match status" value="1"/>
</dbReference>
<keyword evidence="12" id="KW-1185">Reference proteome</keyword>
<name>A0A8B7PGB3_HYAAZ</name>
<evidence type="ECO:0000256" key="5">
    <source>
        <dbReference type="ARBA" id="ARBA00023065"/>
    </source>
</evidence>
<evidence type="ECO:0000256" key="10">
    <source>
        <dbReference type="SAM" id="MobiDB-lite"/>
    </source>
</evidence>
<dbReference type="InterPro" id="IPR036770">
    <property type="entry name" value="Ankyrin_rpt-contain_sf"/>
</dbReference>
<keyword evidence="3" id="KW-0677">Repeat</keyword>
<dbReference type="GO" id="GO:0022857">
    <property type="term" value="F:transmembrane transporter activity"/>
    <property type="evidence" value="ECO:0007669"/>
    <property type="project" value="TreeGrafter"/>
</dbReference>
<keyword evidence="9" id="KW-0175">Coiled coil</keyword>
<protein>
    <submittedName>
        <fullName evidence="13">Uncharacterized protein LOC108680796</fullName>
    </submittedName>
</protein>
<dbReference type="GeneID" id="108680796"/>
<feature type="transmembrane region" description="Helical" evidence="11">
    <location>
        <begin position="894"/>
        <end position="917"/>
    </location>
</feature>
<keyword evidence="7" id="KW-0407">Ion channel</keyword>
<evidence type="ECO:0000256" key="1">
    <source>
        <dbReference type="ARBA" id="ARBA00022448"/>
    </source>
</evidence>
<keyword evidence="1" id="KW-0813">Transport</keyword>
<proteinExistence type="predicted"/>